<dbReference type="GO" id="GO:0008794">
    <property type="term" value="F:arsenate reductase (glutaredoxin) activity"/>
    <property type="evidence" value="ECO:0007669"/>
    <property type="project" value="UniProtKB-EC"/>
</dbReference>
<sequence>MRKVYYLSSCDTCKRILNDLQLPTDFELQDIKKIPISETDLDFLKSKVGNYEALCNKRSQLYKSRNLKAENLTENEYKQLILEHYTFLARPVIVVDEQVFVGNATKTIQAVKQYLGNV</sequence>
<proteinExistence type="inferred from homology"/>
<dbReference type="EMBL" id="CDOI01000002">
    <property type="protein sequence ID" value="CEN43313.1"/>
    <property type="molecule type" value="Genomic_DNA"/>
</dbReference>
<dbReference type="Pfam" id="PF03960">
    <property type="entry name" value="ArsC"/>
    <property type="match status" value="1"/>
</dbReference>
<evidence type="ECO:0000313" key="4">
    <source>
        <dbReference type="Proteomes" id="UP000045051"/>
    </source>
</evidence>
<organism evidence="3 4">
    <name type="scientific">Capnocytophaga canis</name>
    <dbReference type="NCBI Taxonomy" id="1848903"/>
    <lineage>
        <taxon>Bacteria</taxon>
        <taxon>Pseudomonadati</taxon>
        <taxon>Bacteroidota</taxon>
        <taxon>Flavobacteriia</taxon>
        <taxon>Flavobacteriales</taxon>
        <taxon>Flavobacteriaceae</taxon>
        <taxon>Capnocytophaga</taxon>
    </lineage>
</organism>
<dbReference type="PROSITE" id="PS51353">
    <property type="entry name" value="ARSC"/>
    <property type="match status" value="1"/>
</dbReference>
<name>A0A0B7I0Q0_9FLAO</name>
<dbReference type="PANTHER" id="PTHR30041">
    <property type="entry name" value="ARSENATE REDUCTASE"/>
    <property type="match status" value="1"/>
</dbReference>
<dbReference type="InterPro" id="IPR006660">
    <property type="entry name" value="Arsenate_reductase-like"/>
</dbReference>
<dbReference type="Proteomes" id="UP000045051">
    <property type="component" value="Unassembled WGS sequence"/>
</dbReference>
<reference evidence="3 4" key="1">
    <citation type="submission" date="2015-01" db="EMBL/GenBank/DDBJ databases">
        <authorList>
            <person name="Xiang T."/>
            <person name="Song Y."/>
            <person name="Huang L."/>
            <person name="Wang B."/>
            <person name="Wu P."/>
        </authorList>
    </citation>
    <scope>NUCLEOTIDE SEQUENCE [LARGE SCALE GENOMIC DNA]</scope>
    <source>
        <strain evidence="3 4">CcD38</strain>
    </source>
</reference>
<dbReference type="RefSeq" id="WP_042343082.1">
    <property type="nucleotide sequence ID" value="NZ_CDOI01000002.1"/>
</dbReference>
<keyword evidence="4" id="KW-1185">Reference proteome</keyword>
<dbReference type="EC" id="1.20.4.1" evidence="3"/>
<evidence type="ECO:0000256" key="2">
    <source>
        <dbReference type="PROSITE-ProRule" id="PRU01282"/>
    </source>
</evidence>
<keyword evidence="3" id="KW-0560">Oxidoreductase</keyword>
<evidence type="ECO:0000313" key="3">
    <source>
        <dbReference type="EMBL" id="CEN43313.1"/>
    </source>
</evidence>
<dbReference type="AlphaFoldDB" id="A0A0B7I0Q0"/>
<accession>A0A0B7I0Q0</accession>
<protein>
    <submittedName>
        <fullName evidence="3">Putative Arsenate reductase (Glutaredoxin)</fullName>
        <ecNumber evidence="3">1.20.4.1</ecNumber>
    </submittedName>
</protein>
<comment type="similarity">
    <text evidence="1 2">Belongs to the ArsC family.</text>
</comment>
<dbReference type="InterPro" id="IPR036249">
    <property type="entry name" value="Thioredoxin-like_sf"/>
</dbReference>
<evidence type="ECO:0000256" key="1">
    <source>
        <dbReference type="ARBA" id="ARBA00007198"/>
    </source>
</evidence>
<dbReference type="SUPFAM" id="SSF52833">
    <property type="entry name" value="Thioredoxin-like"/>
    <property type="match status" value="1"/>
</dbReference>
<dbReference type="Gene3D" id="3.40.30.10">
    <property type="entry name" value="Glutaredoxin"/>
    <property type="match status" value="1"/>
</dbReference>
<dbReference type="PANTHER" id="PTHR30041:SF4">
    <property type="entry name" value="ARSENATE REDUCTASE"/>
    <property type="match status" value="1"/>
</dbReference>
<gene>
    <name evidence="3" type="ORF">CCAND38_100002</name>
</gene>